<proteinExistence type="predicted"/>
<dbReference type="GO" id="GO:0005856">
    <property type="term" value="C:cytoskeleton"/>
    <property type="evidence" value="ECO:0007669"/>
    <property type="project" value="TreeGrafter"/>
</dbReference>
<feature type="region of interest" description="Disordered" evidence="1">
    <location>
        <begin position="96"/>
        <end position="116"/>
    </location>
</feature>
<evidence type="ECO:0000313" key="2">
    <source>
        <dbReference type="Ensembl" id="ENSFTIP00000001246.1"/>
    </source>
</evidence>
<dbReference type="OrthoDB" id="429991at2759"/>
<protein>
    <submittedName>
        <fullName evidence="2">Outer dense fiber of sperm tails 3</fullName>
    </submittedName>
</protein>
<dbReference type="Proteomes" id="UP000694562">
    <property type="component" value="Unplaced"/>
</dbReference>
<dbReference type="PANTHER" id="PTHR21580:SF28">
    <property type="entry name" value="BOREALIN N-TERMINAL DOMAIN-CONTAINING PROTEIN-RELATED"/>
    <property type="match status" value="1"/>
</dbReference>
<keyword evidence="3" id="KW-1185">Reference proteome</keyword>
<accession>A0A8C4TP61</accession>
<sequence>MVQAEEAWVGTWRPHRPRSFISAQFTTPAPKYSIPGTTGYLAHSPTKVRAPAYTFPTAKRPVASSCSPGPRYYVPPAITRHGKYVVPAQHMAGLPKTKSEVAPGPGEYRFSSTGSGRTNTPGVGTYMLPRLVGHNTACVPASPCYSMKGKSKHYSYLEDVPKTPGPAAFSKVDLDTYKNRAPRYTMGSRTRLGGDKTVKPGPADYCPGKVTLTKPQAPAPTFGLRHSRYTTPLILPL</sequence>
<dbReference type="InterPro" id="IPR010736">
    <property type="entry name" value="SHIPPO-rpt"/>
</dbReference>
<organism evidence="2 3">
    <name type="scientific">Falco tinnunculus</name>
    <name type="common">Common kestrel</name>
    <dbReference type="NCBI Taxonomy" id="100819"/>
    <lineage>
        <taxon>Eukaryota</taxon>
        <taxon>Metazoa</taxon>
        <taxon>Chordata</taxon>
        <taxon>Craniata</taxon>
        <taxon>Vertebrata</taxon>
        <taxon>Euteleostomi</taxon>
        <taxon>Archelosauria</taxon>
        <taxon>Archosauria</taxon>
        <taxon>Dinosauria</taxon>
        <taxon>Saurischia</taxon>
        <taxon>Theropoda</taxon>
        <taxon>Coelurosauria</taxon>
        <taxon>Aves</taxon>
        <taxon>Neognathae</taxon>
        <taxon>Neoaves</taxon>
        <taxon>Telluraves</taxon>
        <taxon>Australaves</taxon>
        <taxon>Falconiformes</taxon>
        <taxon>Falconidae</taxon>
        <taxon>Falco</taxon>
    </lineage>
</organism>
<evidence type="ECO:0000256" key="1">
    <source>
        <dbReference type="SAM" id="MobiDB-lite"/>
    </source>
</evidence>
<reference evidence="2" key="1">
    <citation type="submission" date="2025-08" db="UniProtKB">
        <authorList>
            <consortium name="Ensembl"/>
        </authorList>
    </citation>
    <scope>IDENTIFICATION</scope>
</reference>
<dbReference type="OMA" id="RAPKYSM"/>
<dbReference type="AlphaFoldDB" id="A0A8C4TP61"/>
<dbReference type="InterPro" id="IPR051291">
    <property type="entry name" value="CIMAP"/>
</dbReference>
<reference evidence="2" key="2">
    <citation type="submission" date="2025-09" db="UniProtKB">
        <authorList>
            <consortium name="Ensembl"/>
        </authorList>
    </citation>
    <scope>IDENTIFICATION</scope>
</reference>
<dbReference type="PANTHER" id="PTHR21580">
    <property type="entry name" value="SHIPPO-1-RELATED"/>
    <property type="match status" value="1"/>
</dbReference>
<evidence type="ECO:0000313" key="3">
    <source>
        <dbReference type="Proteomes" id="UP000694562"/>
    </source>
</evidence>
<dbReference type="Pfam" id="PF07004">
    <property type="entry name" value="SHIPPO-rpt"/>
    <property type="match status" value="2"/>
</dbReference>
<dbReference type="Ensembl" id="ENSFTIT00000001310.1">
    <property type="protein sequence ID" value="ENSFTIP00000001246.1"/>
    <property type="gene ID" value="ENSFTIG00000000834.1"/>
</dbReference>
<name>A0A8C4TP61_FALTI</name>